<feature type="binding site" evidence="11">
    <location>
        <position position="88"/>
    </location>
    <ligand>
        <name>Fe(2+)</name>
        <dbReference type="ChEBI" id="CHEBI:29033"/>
        <note>for iron-dependent acireductone dioxygenase activity</note>
    </ligand>
</feature>
<dbReference type="GO" id="GO:0010309">
    <property type="term" value="F:acireductone dioxygenase [iron(II)-requiring] activity"/>
    <property type="evidence" value="ECO:0007669"/>
    <property type="project" value="UniProtKB-UniRule"/>
</dbReference>
<feature type="binding site" evidence="11">
    <location>
        <position position="90"/>
    </location>
    <ligand>
        <name>Fe(2+)</name>
        <dbReference type="ChEBI" id="CHEBI:29033"/>
        <note>for iron-dependent acireductone dioxygenase activity</note>
    </ligand>
</feature>
<dbReference type="EC" id="1.13.11.53" evidence="11"/>
<name>A0AAD5UBN5_9FUNG</name>
<dbReference type="AlphaFoldDB" id="A0AAD5UBN5"/>
<dbReference type="Pfam" id="PF03079">
    <property type="entry name" value="ARD"/>
    <property type="match status" value="1"/>
</dbReference>
<evidence type="ECO:0000256" key="6">
    <source>
        <dbReference type="ARBA" id="ARBA00022964"/>
    </source>
</evidence>
<dbReference type="CDD" id="cd02232">
    <property type="entry name" value="cupin_ARD"/>
    <property type="match status" value="1"/>
</dbReference>
<gene>
    <name evidence="11 12" type="primary">ADI1</name>
    <name evidence="12" type="ORF">HK099_000786</name>
</gene>
<evidence type="ECO:0000313" key="12">
    <source>
        <dbReference type="EMBL" id="KAJ3227681.1"/>
    </source>
</evidence>
<dbReference type="EC" id="1.13.11.54" evidence="11"/>
<feature type="binding site" evidence="11">
    <location>
        <position position="88"/>
    </location>
    <ligand>
        <name>Ni(2+)</name>
        <dbReference type="ChEBI" id="CHEBI:49786"/>
        <note>for nickel-dependent acireductone dioxygenase activity</note>
    </ligand>
</feature>
<comment type="pathway">
    <text evidence="11">Amino-acid biosynthesis; L-methionine biosynthesis via salvage pathway; L-methionine from S-methyl-5-thio-alpha-D-ribose 1-phosphate: step 5/6.</text>
</comment>
<feature type="binding site" evidence="11">
    <location>
        <position position="94"/>
    </location>
    <ligand>
        <name>Ni(2+)</name>
        <dbReference type="ChEBI" id="CHEBI:49786"/>
        <note>for nickel-dependent acireductone dioxygenase activity</note>
    </ligand>
</feature>
<feature type="binding site" evidence="11">
    <location>
        <position position="90"/>
    </location>
    <ligand>
        <name>Ni(2+)</name>
        <dbReference type="ChEBI" id="CHEBI:49786"/>
        <note>for nickel-dependent acireductone dioxygenase activity</note>
    </ligand>
</feature>
<evidence type="ECO:0000313" key="13">
    <source>
        <dbReference type="Proteomes" id="UP001211065"/>
    </source>
</evidence>
<dbReference type="FunFam" id="2.60.120.10:FF:000099">
    <property type="entry name" value="1,2-dihydroxy-3-keto-5-methylthiopentene dioxygenase"/>
    <property type="match status" value="1"/>
</dbReference>
<evidence type="ECO:0000256" key="4">
    <source>
        <dbReference type="ARBA" id="ARBA00022605"/>
    </source>
</evidence>
<keyword evidence="4 11" id="KW-0028">Amino-acid biosynthesis</keyword>
<keyword evidence="2 11" id="KW-0963">Cytoplasm</keyword>
<accession>A0AAD5UBN5</accession>
<evidence type="ECO:0000256" key="9">
    <source>
        <dbReference type="ARBA" id="ARBA00023167"/>
    </source>
</evidence>
<keyword evidence="3 11" id="KW-0533">Nickel</keyword>
<reference evidence="12" key="1">
    <citation type="submission" date="2020-05" db="EMBL/GenBank/DDBJ databases">
        <title>Phylogenomic resolution of chytrid fungi.</title>
        <authorList>
            <person name="Stajich J.E."/>
            <person name="Amses K."/>
            <person name="Simmons R."/>
            <person name="Seto K."/>
            <person name="Myers J."/>
            <person name="Bonds A."/>
            <person name="Quandt C.A."/>
            <person name="Barry K."/>
            <person name="Liu P."/>
            <person name="Grigoriev I."/>
            <person name="Longcore J.E."/>
            <person name="James T.Y."/>
        </authorList>
    </citation>
    <scope>NUCLEOTIDE SEQUENCE</scope>
    <source>
        <strain evidence="12">JEL0476</strain>
    </source>
</reference>
<dbReference type="GO" id="GO:0010308">
    <property type="term" value="F:acireductone dioxygenase (Ni2+-requiring) activity"/>
    <property type="evidence" value="ECO:0007669"/>
    <property type="project" value="UniProtKB-UniRule"/>
</dbReference>
<evidence type="ECO:0000256" key="2">
    <source>
        <dbReference type="ARBA" id="ARBA00022490"/>
    </source>
</evidence>
<comment type="subcellular location">
    <subcellularLocation>
        <location evidence="11">Cytoplasm</location>
    </subcellularLocation>
    <subcellularLocation>
        <location evidence="11">Nucleus</location>
    </subcellularLocation>
</comment>
<dbReference type="HAMAP" id="MF_03154">
    <property type="entry name" value="Salvage_MtnD_euk"/>
    <property type="match status" value="1"/>
</dbReference>
<dbReference type="EMBL" id="JADGJW010000012">
    <property type="protein sequence ID" value="KAJ3227681.1"/>
    <property type="molecule type" value="Genomic_DNA"/>
</dbReference>
<dbReference type="GO" id="GO:0016151">
    <property type="term" value="F:nickel cation binding"/>
    <property type="evidence" value="ECO:0007669"/>
    <property type="project" value="UniProtKB-UniRule"/>
</dbReference>
<keyword evidence="10 11" id="KW-0539">Nucleus</keyword>
<comment type="catalytic activity">
    <reaction evidence="1 11">
        <text>1,2-dihydroxy-5-(methylsulfanyl)pent-1-en-3-one + O2 = 4-methylsulfanyl-2-oxobutanoate + formate + 2 H(+)</text>
        <dbReference type="Rhea" id="RHEA:24504"/>
        <dbReference type="ChEBI" id="CHEBI:15378"/>
        <dbReference type="ChEBI" id="CHEBI:15379"/>
        <dbReference type="ChEBI" id="CHEBI:15740"/>
        <dbReference type="ChEBI" id="CHEBI:16723"/>
        <dbReference type="ChEBI" id="CHEBI:49252"/>
        <dbReference type="EC" id="1.13.11.54"/>
    </reaction>
</comment>
<feature type="binding site" evidence="11">
    <location>
        <position position="133"/>
    </location>
    <ligand>
        <name>Fe(2+)</name>
        <dbReference type="ChEBI" id="CHEBI:29033"/>
        <note>for iron-dependent acireductone dioxygenase activity</note>
    </ligand>
</feature>
<comment type="similarity">
    <text evidence="11">Belongs to the acireductone dioxygenase (ARD) family.</text>
</comment>
<comment type="function">
    <text evidence="11">Catalyzes 2 different reactions between oxygen and the acireductone 1,2-dihydroxy-3-keto-5-methylthiopentene (DHK-MTPene) depending upon the metal bound in the active site. Fe-containing acireductone dioxygenase (Fe-ARD) produces formate and 2-keto-4-methylthiobutyrate (KMTB), the alpha-ketoacid precursor of methionine in the methionine recycle pathway. Ni-containing acireductone dioxygenase (Ni-ARD) produces methylthiopropionate, carbon monoxide and formate, and does not lie on the methionine recycle pathway.</text>
</comment>
<dbReference type="GO" id="GO:0005634">
    <property type="term" value="C:nucleus"/>
    <property type="evidence" value="ECO:0007669"/>
    <property type="project" value="UniProtKB-SubCell"/>
</dbReference>
<evidence type="ECO:0000256" key="11">
    <source>
        <dbReference type="HAMAP-Rule" id="MF_03154"/>
    </source>
</evidence>
<dbReference type="PANTHER" id="PTHR23418">
    <property type="entry name" value="ACIREDUCTONE DIOXYGENASE"/>
    <property type="match status" value="1"/>
</dbReference>
<dbReference type="InterPro" id="IPR014710">
    <property type="entry name" value="RmlC-like_jellyroll"/>
</dbReference>
<dbReference type="GO" id="GO:0019509">
    <property type="term" value="P:L-methionine salvage from methylthioadenosine"/>
    <property type="evidence" value="ECO:0007669"/>
    <property type="project" value="UniProtKB-UniRule"/>
</dbReference>
<evidence type="ECO:0000256" key="7">
    <source>
        <dbReference type="ARBA" id="ARBA00023002"/>
    </source>
</evidence>
<keyword evidence="7 11" id="KW-0560">Oxidoreductase</keyword>
<dbReference type="Proteomes" id="UP001211065">
    <property type="component" value="Unassembled WGS sequence"/>
</dbReference>
<keyword evidence="9 11" id="KW-0486">Methionine biosynthesis</keyword>
<keyword evidence="5 11" id="KW-0479">Metal-binding</keyword>
<comment type="cofactor">
    <cofactor evidence="11">
        <name>Fe(2+)</name>
        <dbReference type="ChEBI" id="CHEBI:29033"/>
    </cofactor>
    <cofactor evidence="11">
        <name>Ni(2+)</name>
        <dbReference type="ChEBI" id="CHEBI:49786"/>
    </cofactor>
    <text evidence="11">Binds either 1 Fe or Ni cation per monomer. Iron-binding promotes an acireductone dioxygenase reaction producing 2-keto-4-methylthiobutyrate, while nickel-binding promotes an acireductone dioxygenase reaction producing 3-(methylsulfanyl)propanoate.</text>
</comment>
<feature type="binding site" evidence="11">
    <location>
        <position position="94"/>
    </location>
    <ligand>
        <name>Fe(2+)</name>
        <dbReference type="ChEBI" id="CHEBI:29033"/>
        <note>for iron-dependent acireductone dioxygenase activity</note>
    </ligand>
</feature>
<evidence type="ECO:0000256" key="5">
    <source>
        <dbReference type="ARBA" id="ARBA00022723"/>
    </source>
</evidence>
<evidence type="ECO:0000256" key="3">
    <source>
        <dbReference type="ARBA" id="ARBA00022596"/>
    </source>
</evidence>
<dbReference type="InterPro" id="IPR011051">
    <property type="entry name" value="RmlC_Cupin_sf"/>
</dbReference>
<comment type="catalytic activity">
    <reaction evidence="11">
        <text>1,2-dihydroxy-5-(methylsulfanyl)pent-1-en-3-one + O2 = 3-(methylsulfanyl)propanoate + CO + formate + 2 H(+)</text>
        <dbReference type="Rhea" id="RHEA:14161"/>
        <dbReference type="ChEBI" id="CHEBI:15378"/>
        <dbReference type="ChEBI" id="CHEBI:15379"/>
        <dbReference type="ChEBI" id="CHEBI:15740"/>
        <dbReference type="ChEBI" id="CHEBI:17245"/>
        <dbReference type="ChEBI" id="CHEBI:49016"/>
        <dbReference type="ChEBI" id="CHEBI:49252"/>
        <dbReference type="EC" id="1.13.11.53"/>
    </reaction>
</comment>
<dbReference type="PANTHER" id="PTHR23418:SF0">
    <property type="entry name" value="ACIREDUCTONE DIOXYGENASE"/>
    <property type="match status" value="1"/>
</dbReference>
<dbReference type="GO" id="GO:0005737">
    <property type="term" value="C:cytoplasm"/>
    <property type="evidence" value="ECO:0007669"/>
    <property type="project" value="UniProtKB-SubCell"/>
</dbReference>
<sequence length="180" mass="21350">MVSAWYYQDDSSDPRELHQYSPNREVTIGDLQRIGVIYFNFDVDTDGYMDKVNAFAKERDYKNRDIICVSKDKLPNYDEKLKMFFTEHLHDDEEIRFIIDGTGFFDVRNENDNWIRIHVAKSDLIILPIGIYHRFIPDTNDYIQAIRLFKDEPKWTPVNRGKEADEGQSRVNYLKSVITN</sequence>
<keyword evidence="6 11" id="KW-0223">Dioxygenase</keyword>
<dbReference type="InterPro" id="IPR004313">
    <property type="entry name" value="ARD"/>
</dbReference>
<evidence type="ECO:0000256" key="1">
    <source>
        <dbReference type="ARBA" id="ARBA00000428"/>
    </source>
</evidence>
<dbReference type="InterPro" id="IPR027496">
    <property type="entry name" value="ARD_euk"/>
</dbReference>
<keyword evidence="13" id="KW-1185">Reference proteome</keyword>
<feature type="binding site" evidence="11">
    <location>
        <position position="133"/>
    </location>
    <ligand>
        <name>Ni(2+)</name>
        <dbReference type="ChEBI" id="CHEBI:49786"/>
        <note>for nickel-dependent acireductone dioxygenase activity</note>
    </ligand>
</feature>
<dbReference type="GO" id="GO:0005506">
    <property type="term" value="F:iron ion binding"/>
    <property type="evidence" value="ECO:0007669"/>
    <property type="project" value="UniProtKB-UniRule"/>
</dbReference>
<protein>
    <recommendedName>
        <fullName evidence="11">Acireductone dioxygenase</fullName>
    </recommendedName>
    <alternativeName>
        <fullName evidence="11">Acireductone dioxygenase (Fe(2+)-requiring)</fullName>
        <shortName evidence="11">ARD'</shortName>
        <shortName evidence="11">Fe-ARD</shortName>
        <ecNumber evidence="11">1.13.11.54</ecNumber>
    </alternativeName>
    <alternativeName>
        <fullName evidence="11">Acireductone dioxygenase (Ni(2+)-requiring)</fullName>
        <shortName evidence="11">ARD</shortName>
        <shortName evidence="11">Ni-ARD</shortName>
        <ecNumber evidence="11">1.13.11.53</ecNumber>
    </alternativeName>
</protein>
<evidence type="ECO:0000256" key="8">
    <source>
        <dbReference type="ARBA" id="ARBA00023004"/>
    </source>
</evidence>
<organism evidence="12 13">
    <name type="scientific">Clydaea vesicula</name>
    <dbReference type="NCBI Taxonomy" id="447962"/>
    <lineage>
        <taxon>Eukaryota</taxon>
        <taxon>Fungi</taxon>
        <taxon>Fungi incertae sedis</taxon>
        <taxon>Chytridiomycota</taxon>
        <taxon>Chytridiomycota incertae sedis</taxon>
        <taxon>Chytridiomycetes</taxon>
        <taxon>Lobulomycetales</taxon>
        <taxon>Lobulomycetaceae</taxon>
        <taxon>Clydaea</taxon>
    </lineage>
</organism>
<dbReference type="SUPFAM" id="SSF51182">
    <property type="entry name" value="RmlC-like cupins"/>
    <property type="match status" value="1"/>
</dbReference>
<proteinExistence type="inferred from homology"/>
<keyword evidence="8 11" id="KW-0408">Iron</keyword>
<dbReference type="Gene3D" id="2.60.120.10">
    <property type="entry name" value="Jelly Rolls"/>
    <property type="match status" value="1"/>
</dbReference>
<comment type="caution">
    <text evidence="12">The sequence shown here is derived from an EMBL/GenBank/DDBJ whole genome shotgun (WGS) entry which is preliminary data.</text>
</comment>
<evidence type="ECO:0000256" key="10">
    <source>
        <dbReference type="ARBA" id="ARBA00023242"/>
    </source>
</evidence>